<dbReference type="SUPFAM" id="SSF52047">
    <property type="entry name" value="RNI-like"/>
    <property type="match status" value="1"/>
</dbReference>
<keyword evidence="2" id="KW-1185">Reference proteome</keyword>
<dbReference type="EMBL" id="JARJCW010000011">
    <property type="protein sequence ID" value="KAJ7219454.1"/>
    <property type="molecule type" value="Genomic_DNA"/>
</dbReference>
<proteinExistence type="predicted"/>
<sequence length="425" mass="47935">MVQIFPEACYELYPIQTSVALVLAQVCAPWRSLALSMPVLWASFSLKIAQLSLAGFGDQNLRCRKFISSLLQLHLDRSNGHPLTFDIDFNKAEISPAALALVDTLIDHSERWMRVKIPFSAVFLPLYARLKRRLPRLESLDLRLEGMIGYNRDAMYLEDAPRLRRLALGSSKVYNLPFPKNQLTELHLGAAATLDMFQFMTRCPCPYLTTLILNPYYPLKLSTSQSLPPLIHLCTLVLAIRDGYSRNPIIDVLDLLTTPSLQDLQIVGRHGFLLPRHTFASFVTRSACRLVSLTITFKNNLPVPSLLDNLRTLSSLTHFAVFALGEEAMHSVRTILESLTITSDQFVLPNLVSFELQTVRFHPALLDMVESRFGSDPSCAKLHSLGYHNAPTTDVAVRRLRRFKAKGLTVTWLPSHKPSKSHLFI</sequence>
<dbReference type="AlphaFoldDB" id="A0AAD6VQ03"/>
<organism evidence="1 2">
    <name type="scientific">Mycena pura</name>
    <dbReference type="NCBI Taxonomy" id="153505"/>
    <lineage>
        <taxon>Eukaryota</taxon>
        <taxon>Fungi</taxon>
        <taxon>Dikarya</taxon>
        <taxon>Basidiomycota</taxon>
        <taxon>Agaricomycotina</taxon>
        <taxon>Agaricomycetes</taxon>
        <taxon>Agaricomycetidae</taxon>
        <taxon>Agaricales</taxon>
        <taxon>Marasmiineae</taxon>
        <taxon>Mycenaceae</taxon>
        <taxon>Mycena</taxon>
    </lineage>
</organism>
<comment type="caution">
    <text evidence="1">The sequence shown here is derived from an EMBL/GenBank/DDBJ whole genome shotgun (WGS) entry which is preliminary data.</text>
</comment>
<protein>
    <recommendedName>
        <fullName evidence="3">F-box domain-containing protein</fullName>
    </recommendedName>
</protein>
<reference evidence="1" key="1">
    <citation type="submission" date="2023-03" db="EMBL/GenBank/DDBJ databases">
        <title>Massive genome expansion in bonnet fungi (Mycena s.s.) driven by repeated elements and novel gene families across ecological guilds.</title>
        <authorList>
            <consortium name="Lawrence Berkeley National Laboratory"/>
            <person name="Harder C.B."/>
            <person name="Miyauchi S."/>
            <person name="Viragh M."/>
            <person name="Kuo A."/>
            <person name="Thoen E."/>
            <person name="Andreopoulos B."/>
            <person name="Lu D."/>
            <person name="Skrede I."/>
            <person name="Drula E."/>
            <person name="Henrissat B."/>
            <person name="Morin E."/>
            <person name="Kohler A."/>
            <person name="Barry K."/>
            <person name="LaButti K."/>
            <person name="Morin E."/>
            <person name="Salamov A."/>
            <person name="Lipzen A."/>
            <person name="Mereny Z."/>
            <person name="Hegedus B."/>
            <person name="Baldrian P."/>
            <person name="Stursova M."/>
            <person name="Weitz H."/>
            <person name="Taylor A."/>
            <person name="Grigoriev I.V."/>
            <person name="Nagy L.G."/>
            <person name="Martin F."/>
            <person name="Kauserud H."/>
        </authorList>
    </citation>
    <scope>NUCLEOTIDE SEQUENCE</scope>
    <source>
        <strain evidence="1">9144</strain>
    </source>
</reference>
<dbReference type="Proteomes" id="UP001219525">
    <property type="component" value="Unassembled WGS sequence"/>
</dbReference>
<accession>A0AAD6VQ03</accession>
<evidence type="ECO:0000313" key="1">
    <source>
        <dbReference type="EMBL" id="KAJ7219454.1"/>
    </source>
</evidence>
<gene>
    <name evidence="1" type="ORF">GGX14DRAFT_592255</name>
</gene>
<evidence type="ECO:0008006" key="3">
    <source>
        <dbReference type="Google" id="ProtNLM"/>
    </source>
</evidence>
<evidence type="ECO:0000313" key="2">
    <source>
        <dbReference type="Proteomes" id="UP001219525"/>
    </source>
</evidence>
<name>A0AAD6VQ03_9AGAR</name>